<protein>
    <submittedName>
        <fullName evidence="1">Uncharacterized protein</fullName>
    </submittedName>
</protein>
<gene>
    <name evidence="1" type="ORF">MBAV_000724</name>
</gene>
<dbReference type="AlphaFoldDB" id="A0A0F3GYX4"/>
<dbReference type="Proteomes" id="UP000033423">
    <property type="component" value="Unassembled WGS sequence"/>
</dbReference>
<evidence type="ECO:0000313" key="1">
    <source>
        <dbReference type="EMBL" id="KJU87085.1"/>
    </source>
</evidence>
<evidence type="ECO:0000313" key="2">
    <source>
        <dbReference type="Proteomes" id="UP000033423"/>
    </source>
</evidence>
<dbReference type="EMBL" id="LACI01000329">
    <property type="protein sequence ID" value="KJU87085.1"/>
    <property type="molecule type" value="Genomic_DNA"/>
</dbReference>
<keyword evidence="2" id="KW-1185">Reference proteome</keyword>
<reference evidence="1 2" key="1">
    <citation type="submission" date="2015-02" db="EMBL/GenBank/DDBJ databases">
        <title>Single-cell genomics of uncultivated deep-branching MTB reveals a conserved set of magnetosome genes.</title>
        <authorList>
            <person name="Kolinko S."/>
            <person name="Richter M."/>
            <person name="Glockner F.O."/>
            <person name="Brachmann A."/>
            <person name="Schuler D."/>
        </authorList>
    </citation>
    <scope>NUCLEOTIDE SEQUENCE [LARGE SCALE GENOMIC DNA]</scope>
    <source>
        <strain evidence="1">TM-1</strain>
    </source>
</reference>
<proteinExistence type="predicted"/>
<sequence>MSLNCVSLITASPWLYILYQLQSLSHRQLSFTSCLHPLCLTTPDALMVSLNTSDGCRAKFNCPFCLIANLWAEHRSWMHDRSASVTLLTSSCRHLALLKADNKAPFTSSALAIISSPVSDRTPLPSSFSLYAVFIIRCPPYSYCLFQRHSLVDNTPNI</sequence>
<name>A0A0F3GYX4_9BACT</name>
<comment type="caution">
    <text evidence="1">The sequence shown here is derived from an EMBL/GenBank/DDBJ whole genome shotgun (WGS) entry which is preliminary data.</text>
</comment>
<organism evidence="1 2">
    <name type="scientific">Candidatus Magnetobacterium bavaricum</name>
    <dbReference type="NCBI Taxonomy" id="29290"/>
    <lineage>
        <taxon>Bacteria</taxon>
        <taxon>Pseudomonadati</taxon>
        <taxon>Nitrospirota</taxon>
        <taxon>Thermodesulfovibrionia</taxon>
        <taxon>Thermodesulfovibrionales</taxon>
        <taxon>Candidatus Magnetobacteriaceae</taxon>
        <taxon>Candidatus Magnetobacterium</taxon>
    </lineage>
</organism>
<accession>A0A0F3GYX4</accession>